<evidence type="ECO:0008006" key="5">
    <source>
        <dbReference type="Google" id="ProtNLM"/>
    </source>
</evidence>
<keyword evidence="2" id="KW-1133">Transmembrane helix</keyword>
<evidence type="ECO:0000256" key="2">
    <source>
        <dbReference type="SAM" id="Phobius"/>
    </source>
</evidence>
<name>A0ABR1HT19_9HYPO</name>
<gene>
    <name evidence="3" type="ORF">QQX98_000819</name>
</gene>
<keyword evidence="2" id="KW-0472">Membrane</keyword>
<feature type="compositionally biased region" description="Low complexity" evidence="1">
    <location>
        <begin position="39"/>
        <end position="48"/>
    </location>
</feature>
<proteinExistence type="predicted"/>
<organism evidence="3 4">
    <name type="scientific">Neonectria punicea</name>
    <dbReference type="NCBI Taxonomy" id="979145"/>
    <lineage>
        <taxon>Eukaryota</taxon>
        <taxon>Fungi</taxon>
        <taxon>Dikarya</taxon>
        <taxon>Ascomycota</taxon>
        <taxon>Pezizomycotina</taxon>
        <taxon>Sordariomycetes</taxon>
        <taxon>Hypocreomycetidae</taxon>
        <taxon>Hypocreales</taxon>
        <taxon>Nectriaceae</taxon>
        <taxon>Neonectria</taxon>
    </lineage>
</organism>
<keyword evidence="4" id="KW-1185">Reference proteome</keyword>
<feature type="compositionally biased region" description="Basic and acidic residues" evidence="1">
    <location>
        <begin position="77"/>
        <end position="91"/>
    </location>
</feature>
<evidence type="ECO:0000313" key="4">
    <source>
        <dbReference type="Proteomes" id="UP001498476"/>
    </source>
</evidence>
<feature type="transmembrane region" description="Helical" evidence="2">
    <location>
        <begin position="102"/>
        <end position="128"/>
    </location>
</feature>
<reference evidence="3 4" key="1">
    <citation type="journal article" date="2025" name="Microbiol. Resour. Announc.">
        <title>Draft genome sequences for Neonectria magnoliae and Neonectria punicea, canker pathogens of Liriodendron tulipifera and Acer saccharum in West Virginia.</title>
        <authorList>
            <person name="Petronek H.M."/>
            <person name="Kasson M.T."/>
            <person name="Metheny A.M."/>
            <person name="Stauder C.M."/>
            <person name="Lovett B."/>
            <person name="Lynch S.C."/>
            <person name="Garnas J.R."/>
            <person name="Kasson L.R."/>
            <person name="Stajich J.E."/>
        </authorList>
    </citation>
    <scope>NUCLEOTIDE SEQUENCE [LARGE SCALE GENOMIC DNA]</scope>
    <source>
        <strain evidence="3 4">NRRL 64653</strain>
    </source>
</reference>
<comment type="caution">
    <text evidence="3">The sequence shown here is derived from an EMBL/GenBank/DDBJ whole genome shotgun (WGS) entry which is preliminary data.</text>
</comment>
<feature type="region of interest" description="Disordered" evidence="1">
    <location>
        <begin position="39"/>
        <end position="91"/>
    </location>
</feature>
<evidence type="ECO:0000313" key="3">
    <source>
        <dbReference type="EMBL" id="KAK7423947.1"/>
    </source>
</evidence>
<keyword evidence="2" id="KW-0812">Transmembrane</keyword>
<sequence>MIRGHGRAPGSLSSRSSLNGVGFLPVIAEDEVARPPVAAAAHRPLRVPQKSPRRTSSPRGLPPPYVPPYAAPPSYREWSDGKTEDGEAQREYGGRRNYVNRLCCVLGVVVVVLVVVAIALAVGLTVGLKDKEQQTTQDSDIQDQTFPAGSFSFDVDLQETTTRCTSNPATWRCYPYTQGDSTTFFWIITSSSSSSYTISATENPFAPSFANRTLALVDAGEPTERLRFSFTTPKTVVPSEKLTADNRAAQCIFDATRFEATLWTRRRGNETVDPEPHHVKFADWPGDVEVVQSKTGVSGQPRCEDSNGNRIVGVKAESGTCECRYSNFDR</sequence>
<accession>A0ABR1HT19</accession>
<dbReference type="Proteomes" id="UP001498476">
    <property type="component" value="Unassembled WGS sequence"/>
</dbReference>
<feature type="compositionally biased region" description="Pro residues" evidence="1">
    <location>
        <begin position="60"/>
        <end position="71"/>
    </location>
</feature>
<evidence type="ECO:0000256" key="1">
    <source>
        <dbReference type="SAM" id="MobiDB-lite"/>
    </source>
</evidence>
<dbReference type="EMBL" id="JAZAVJ010000007">
    <property type="protein sequence ID" value="KAK7423947.1"/>
    <property type="molecule type" value="Genomic_DNA"/>
</dbReference>
<protein>
    <recommendedName>
        <fullName evidence="5">Tat pathway signal sequence</fullName>
    </recommendedName>
</protein>